<feature type="non-terminal residue" evidence="2">
    <location>
        <position position="44"/>
    </location>
</feature>
<dbReference type="AlphaFoldDB" id="A0A383DVL7"/>
<keyword evidence="1" id="KW-1133">Transmembrane helix</keyword>
<name>A0A383DVL7_9ZZZZ</name>
<evidence type="ECO:0000313" key="2">
    <source>
        <dbReference type="EMBL" id="SVE48293.1"/>
    </source>
</evidence>
<protein>
    <submittedName>
        <fullName evidence="2">Uncharacterized protein</fullName>
    </submittedName>
</protein>
<feature type="transmembrane region" description="Helical" evidence="1">
    <location>
        <begin position="12"/>
        <end position="36"/>
    </location>
</feature>
<gene>
    <name evidence="2" type="ORF">METZ01_LOCUS501147</name>
</gene>
<dbReference type="EMBL" id="UINC01220397">
    <property type="protein sequence ID" value="SVE48293.1"/>
    <property type="molecule type" value="Genomic_DNA"/>
</dbReference>
<evidence type="ECO:0000256" key="1">
    <source>
        <dbReference type="SAM" id="Phobius"/>
    </source>
</evidence>
<keyword evidence="1" id="KW-0472">Membrane</keyword>
<reference evidence="2" key="1">
    <citation type="submission" date="2018-05" db="EMBL/GenBank/DDBJ databases">
        <authorList>
            <person name="Lanie J.A."/>
            <person name="Ng W.-L."/>
            <person name="Kazmierczak K.M."/>
            <person name="Andrzejewski T.M."/>
            <person name="Davidsen T.M."/>
            <person name="Wayne K.J."/>
            <person name="Tettelin H."/>
            <person name="Glass J.I."/>
            <person name="Rusch D."/>
            <person name="Podicherti R."/>
            <person name="Tsui H.-C.T."/>
            <person name="Winkler M.E."/>
        </authorList>
    </citation>
    <scope>NUCLEOTIDE SEQUENCE</scope>
</reference>
<sequence length="44" mass="4499">MTNTSNGGRRPLGLTTATAFVIAAMVGTGVFTTLGFQVADIRSP</sequence>
<keyword evidence="1" id="KW-0812">Transmembrane</keyword>
<proteinExistence type="predicted"/>
<accession>A0A383DVL7</accession>
<organism evidence="2">
    <name type="scientific">marine metagenome</name>
    <dbReference type="NCBI Taxonomy" id="408172"/>
    <lineage>
        <taxon>unclassified sequences</taxon>
        <taxon>metagenomes</taxon>
        <taxon>ecological metagenomes</taxon>
    </lineage>
</organism>